<keyword evidence="3" id="KW-1185">Reference proteome</keyword>
<protein>
    <submittedName>
        <fullName evidence="2">Uncharacterized protein</fullName>
    </submittedName>
</protein>
<name>A0A542XEJ0_9MICO</name>
<evidence type="ECO:0000256" key="1">
    <source>
        <dbReference type="SAM" id="MobiDB-lite"/>
    </source>
</evidence>
<evidence type="ECO:0000313" key="2">
    <source>
        <dbReference type="EMBL" id="TQL34242.1"/>
    </source>
</evidence>
<dbReference type="EMBL" id="VFOK01000001">
    <property type="protein sequence ID" value="TQL34242.1"/>
    <property type="molecule type" value="Genomic_DNA"/>
</dbReference>
<evidence type="ECO:0000313" key="3">
    <source>
        <dbReference type="Proteomes" id="UP000318336"/>
    </source>
</evidence>
<dbReference type="Proteomes" id="UP000318336">
    <property type="component" value="Unassembled WGS sequence"/>
</dbReference>
<reference evidence="2 3" key="1">
    <citation type="submission" date="2019-06" db="EMBL/GenBank/DDBJ databases">
        <title>Sequencing the genomes of 1000 actinobacteria strains.</title>
        <authorList>
            <person name="Klenk H.-P."/>
        </authorList>
    </citation>
    <scope>NUCLEOTIDE SEQUENCE [LARGE SCALE GENOMIC DNA]</scope>
    <source>
        <strain evidence="2 3">DSM 24617</strain>
    </source>
</reference>
<sequence>MPSELERWAKSQSLVPSRDERQHARAVSRLVREAQFDGLKVDAEAALTGRIMERAVDLDNYRKQLAGGDPVLDAVLTRIEVGFVDKALRTQRGFGSEFPL</sequence>
<dbReference type="OrthoDB" id="3828524at2"/>
<dbReference type="RefSeq" id="WP_142006365.1">
    <property type="nucleotide sequence ID" value="NZ_CAJTBP010000001.1"/>
</dbReference>
<proteinExistence type="predicted"/>
<organism evidence="2 3">
    <name type="scientific">Barrientosiimonas humi</name>
    <dbReference type="NCBI Taxonomy" id="999931"/>
    <lineage>
        <taxon>Bacteria</taxon>
        <taxon>Bacillati</taxon>
        <taxon>Actinomycetota</taxon>
        <taxon>Actinomycetes</taxon>
        <taxon>Micrococcales</taxon>
        <taxon>Dermacoccaceae</taxon>
        <taxon>Barrientosiimonas</taxon>
    </lineage>
</organism>
<comment type="caution">
    <text evidence="2">The sequence shown here is derived from an EMBL/GenBank/DDBJ whole genome shotgun (WGS) entry which is preliminary data.</text>
</comment>
<accession>A0A542XEJ0</accession>
<feature type="region of interest" description="Disordered" evidence="1">
    <location>
        <begin position="1"/>
        <end position="20"/>
    </location>
</feature>
<gene>
    <name evidence="2" type="ORF">FB554_2405</name>
</gene>
<dbReference type="AlphaFoldDB" id="A0A542XEJ0"/>